<keyword evidence="4" id="KW-1003">Cell membrane</keyword>
<dbReference type="InterPro" id="IPR036890">
    <property type="entry name" value="HATPase_C_sf"/>
</dbReference>
<organism evidence="13 14">
    <name type="scientific">Acetivibrio mesophilus</name>
    <dbReference type="NCBI Taxonomy" id="2487273"/>
    <lineage>
        <taxon>Bacteria</taxon>
        <taxon>Bacillati</taxon>
        <taxon>Bacillota</taxon>
        <taxon>Clostridia</taxon>
        <taxon>Eubacteriales</taxon>
        <taxon>Oscillospiraceae</taxon>
        <taxon>Acetivibrio</taxon>
    </lineage>
</organism>
<dbReference type="Gene3D" id="3.30.565.10">
    <property type="entry name" value="Histidine kinase-like ATPase, C-terminal domain"/>
    <property type="match status" value="1"/>
</dbReference>
<dbReference type="EC" id="2.7.13.3" evidence="3"/>
<sequence>MKRLKYLFIAPCLIYVIIVILANIFFDRGVTQKTDIRNIFINRISTQVQTQYRSEEYPDVNEIIRNIYLDNQQQYKNEYSKEELPENILFLDGNTSDAQLVSYSGNQRLTTIKNKNGENAGFLLFVYSDSNSKALHVYMNAVLAAGFLLLLSFLIFIEKAVIYPFLKFSEYPERLSKGYMTEKLPESKSRYFGKFIWGINMLSDKIQSDRNHIDKMLYERQTMLTTLVHGIKTPVSNVKLYASAIETGLYQEDGVPDEKDAVIARKIEKNADDIIDLVKKMLENTTSGMVAFEPSPELFYVTELLDYIRAEYENRLKTLHIPFTISTETNAIINSDKKGLLRILSQLMENAVKYGNGEGITVSAEKNDEGFFFSVRNKGELLPEKELPFVFGNFWRGSNSVNTEGSGIGLFEAKTIAMKLGGDILIKRLEDSGEMELVVFIEA</sequence>
<evidence type="ECO:0000256" key="1">
    <source>
        <dbReference type="ARBA" id="ARBA00000085"/>
    </source>
</evidence>
<dbReference type="RefSeq" id="WP_069194682.1">
    <property type="nucleotide sequence ID" value="NZ_RLII01000001.1"/>
</dbReference>
<evidence type="ECO:0000256" key="11">
    <source>
        <dbReference type="SAM" id="Phobius"/>
    </source>
</evidence>
<keyword evidence="10 11" id="KW-0472">Membrane</keyword>
<keyword evidence="14" id="KW-1185">Reference proteome</keyword>
<dbReference type="CDD" id="cd00082">
    <property type="entry name" value="HisKA"/>
    <property type="match status" value="1"/>
</dbReference>
<keyword evidence="7 13" id="KW-0418">Kinase</keyword>
<dbReference type="Pfam" id="PF02518">
    <property type="entry name" value="HATPase_c"/>
    <property type="match status" value="1"/>
</dbReference>
<keyword evidence="9" id="KW-0902">Two-component regulatory system</keyword>
<dbReference type="InterPro" id="IPR005467">
    <property type="entry name" value="His_kinase_dom"/>
</dbReference>
<evidence type="ECO:0000313" key="13">
    <source>
        <dbReference type="EMBL" id="RXE60565.1"/>
    </source>
</evidence>
<keyword evidence="6 11" id="KW-0812">Transmembrane</keyword>
<reference evidence="14" key="1">
    <citation type="submission" date="2018-11" db="EMBL/GenBank/DDBJ databases">
        <title>Genome sequencing of a novel mesophilic and cellulolytic organism within the genus Hungateiclostridium.</title>
        <authorList>
            <person name="Rettenmaier R."/>
            <person name="Liebl W."/>
            <person name="Zverlov V."/>
        </authorList>
    </citation>
    <scope>NUCLEOTIDE SEQUENCE [LARGE SCALE GENOMIC DNA]</scope>
    <source>
        <strain evidence="14">N2K1</strain>
    </source>
</reference>
<dbReference type="Gene3D" id="1.10.287.130">
    <property type="match status" value="1"/>
</dbReference>
<dbReference type="EMBL" id="RLII01000001">
    <property type="protein sequence ID" value="RXE60565.1"/>
    <property type="molecule type" value="Genomic_DNA"/>
</dbReference>
<dbReference type="OrthoDB" id="9780718at2"/>
<dbReference type="GO" id="GO:0005886">
    <property type="term" value="C:plasma membrane"/>
    <property type="evidence" value="ECO:0007669"/>
    <property type="project" value="UniProtKB-SubCell"/>
</dbReference>
<dbReference type="PANTHER" id="PTHR45453:SF2">
    <property type="entry name" value="HISTIDINE KINASE"/>
    <property type="match status" value="1"/>
</dbReference>
<gene>
    <name evidence="13" type="ORF">EFD62_01115</name>
</gene>
<evidence type="ECO:0000256" key="3">
    <source>
        <dbReference type="ARBA" id="ARBA00012438"/>
    </source>
</evidence>
<dbReference type="SMART" id="SM00387">
    <property type="entry name" value="HATPase_c"/>
    <property type="match status" value="1"/>
</dbReference>
<dbReference type="GO" id="GO:0016036">
    <property type="term" value="P:cellular response to phosphate starvation"/>
    <property type="evidence" value="ECO:0007669"/>
    <property type="project" value="TreeGrafter"/>
</dbReference>
<accession>A0A4Q0I9B5</accession>
<dbReference type="InterPro" id="IPR003661">
    <property type="entry name" value="HisK_dim/P_dom"/>
</dbReference>
<evidence type="ECO:0000256" key="2">
    <source>
        <dbReference type="ARBA" id="ARBA00004651"/>
    </source>
</evidence>
<comment type="subcellular location">
    <subcellularLocation>
        <location evidence="2">Cell membrane</location>
        <topology evidence="2">Multi-pass membrane protein</topology>
    </subcellularLocation>
</comment>
<evidence type="ECO:0000256" key="8">
    <source>
        <dbReference type="ARBA" id="ARBA00022989"/>
    </source>
</evidence>
<evidence type="ECO:0000256" key="10">
    <source>
        <dbReference type="ARBA" id="ARBA00023136"/>
    </source>
</evidence>
<dbReference type="PROSITE" id="PS50109">
    <property type="entry name" value="HIS_KIN"/>
    <property type="match status" value="1"/>
</dbReference>
<evidence type="ECO:0000256" key="4">
    <source>
        <dbReference type="ARBA" id="ARBA00022475"/>
    </source>
</evidence>
<keyword evidence="5" id="KW-0808">Transferase</keyword>
<proteinExistence type="predicted"/>
<dbReference type="GO" id="GO:0000155">
    <property type="term" value="F:phosphorelay sensor kinase activity"/>
    <property type="evidence" value="ECO:0007669"/>
    <property type="project" value="InterPro"/>
</dbReference>
<dbReference type="InterPro" id="IPR050351">
    <property type="entry name" value="BphY/WalK/GraS-like"/>
</dbReference>
<evidence type="ECO:0000259" key="12">
    <source>
        <dbReference type="PROSITE" id="PS50109"/>
    </source>
</evidence>
<dbReference type="Proteomes" id="UP000289166">
    <property type="component" value="Unassembled WGS sequence"/>
</dbReference>
<comment type="caution">
    <text evidence="13">The sequence shown here is derived from an EMBL/GenBank/DDBJ whole genome shotgun (WGS) entry which is preliminary data.</text>
</comment>
<evidence type="ECO:0000256" key="5">
    <source>
        <dbReference type="ARBA" id="ARBA00022679"/>
    </source>
</evidence>
<dbReference type="InterPro" id="IPR003594">
    <property type="entry name" value="HATPase_dom"/>
</dbReference>
<comment type="catalytic activity">
    <reaction evidence="1">
        <text>ATP + protein L-histidine = ADP + protein N-phospho-L-histidine.</text>
        <dbReference type="EC" id="2.7.13.3"/>
    </reaction>
</comment>
<feature type="domain" description="Histidine kinase" evidence="12">
    <location>
        <begin position="226"/>
        <end position="443"/>
    </location>
</feature>
<evidence type="ECO:0000313" key="14">
    <source>
        <dbReference type="Proteomes" id="UP000289166"/>
    </source>
</evidence>
<dbReference type="PANTHER" id="PTHR45453">
    <property type="entry name" value="PHOSPHATE REGULON SENSOR PROTEIN PHOR"/>
    <property type="match status" value="1"/>
</dbReference>
<evidence type="ECO:0000256" key="6">
    <source>
        <dbReference type="ARBA" id="ARBA00022692"/>
    </source>
</evidence>
<feature type="transmembrane region" description="Helical" evidence="11">
    <location>
        <begin position="6"/>
        <end position="26"/>
    </location>
</feature>
<dbReference type="SUPFAM" id="SSF55874">
    <property type="entry name" value="ATPase domain of HSP90 chaperone/DNA topoisomerase II/histidine kinase"/>
    <property type="match status" value="1"/>
</dbReference>
<evidence type="ECO:0000256" key="7">
    <source>
        <dbReference type="ARBA" id="ARBA00022777"/>
    </source>
</evidence>
<protein>
    <recommendedName>
        <fullName evidence="3">histidine kinase</fullName>
        <ecNumber evidence="3">2.7.13.3</ecNumber>
    </recommendedName>
</protein>
<dbReference type="SMART" id="SM00388">
    <property type="entry name" value="HisKA"/>
    <property type="match status" value="1"/>
</dbReference>
<keyword evidence="8 11" id="KW-1133">Transmembrane helix</keyword>
<dbReference type="AlphaFoldDB" id="A0A4Q0I9B5"/>
<evidence type="ECO:0000256" key="9">
    <source>
        <dbReference type="ARBA" id="ARBA00023012"/>
    </source>
</evidence>
<dbReference type="GO" id="GO:0004721">
    <property type="term" value="F:phosphoprotein phosphatase activity"/>
    <property type="evidence" value="ECO:0007669"/>
    <property type="project" value="TreeGrafter"/>
</dbReference>
<name>A0A4Q0I9B5_9FIRM</name>
<feature type="transmembrane region" description="Helical" evidence="11">
    <location>
        <begin position="137"/>
        <end position="157"/>
    </location>
</feature>